<proteinExistence type="predicted"/>
<name>G5SP02_9BACT</name>
<keyword evidence="2" id="KW-1185">Reference proteome</keyword>
<keyword evidence="1" id="KW-0689">Ribosomal protein</keyword>
<dbReference type="HOGENOM" id="CLU_2013049_0_0_10"/>
<organism evidence="1 2">
    <name type="scientific">Paraprevotella clara YIT 11840</name>
    <dbReference type="NCBI Taxonomy" id="762968"/>
    <lineage>
        <taxon>Bacteria</taxon>
        <taxon>Pseudomonadati</taxon>
        <taxon>Bacteroidota</taxon>
        <taxon>Bacteroidia</taxon>
        <taxon>Bacteroidales</taxon>
        <taxon>Prevotellaceae</taxon>
        <taxon>Paraprevotella</taxon>
    </lineage>
</organism>
<dbReference type="STRING" id="762968.HMPREF9441_01165"/>
<dbReference type="AlphaFoldDB" id="G5SP02"/>
<accession>G5SP02</accession>
<gene>
    <name evidence="1" type="ORF">HMPREF9441_01165</name>
</gene>
<reference evidence="1 2" key="1">
    <citation type="submission" date="2011-03" db="EMBL/GenBank/DDBJ databases">
        <authorList>
            <person name="Weinstock G."/>
            <person name="Sodergren E."/>
            <person name="Clifton S."/>
            <person name="Fulton L."/>
            <person name="Fulton B."/>
            <person name="Courtney L."/>
            <person name="Fronick C."/>
            <person name="Harrison M."/>
            <person name="Strong C."/>
            <person name="Farmer C."/>
            <person name="Delahaunty K."/>
            <person name="Markovic C."/>
            <person name="Hall O."/>
            <person name="Minx P."/>
            <person name="Tomlinson C."/>
            <person name="Mitreva M."/>
            <person name="Hou S."/>
            <person name="Chen J."/>
            <person name="Wollam A."/>
            <person name="Pepin K.H."/>
            <person name="Johnson M."/>
            <person name="Bhonagiri V."/>
            <person name="Zhang X."/>
            <person name="Suruliraj S."/>
            <person name="Warren W."/>
            <person name="Chinwalla A."/>
            <person name="Mardis E.R."/>
            <person name="Wilson R.K."/>
        </authorList>
    </citation>
    <scope>NUCLEOTIDE SEQUENCE [LARGE SCALE GENOMIC DNA]</scope>
    <source>
        <strain evidence="1 2">YIT 11840</strain>
    </source>
</reference>
<dbReference type="GO" id="GO:0005840">
    <property type="term" value="C:ribosome"/>
    <property type="evidence" value="ECO:0007669"/>
    <property type="project" value="UniProtKB-KW"/>
</dbReference>
<dbReference type="PATRIC" id="fig|762968.3.peg.1040"/>
<protein>
    <submittedName>
        <fullName evidence="1">50S ribosomal protein L25 domain protein</fullName>
    </submittedName>
</protein>
<evidence type="ECO:0000313" key="1">
    <source>
        <dbReference type="EMBL" id="EHH01116.1"/>
    </source>
</evidence>
<comment type="caution">
    <text evidence="1">The sequence shown here is derived from an EMBL/GenBank/DDBJ whole genome shotgun (WGS) entry which is preliminary data.</text>
</comment>
<evidence type="ECO:0000313" key="2">
    <source>
        <dbReference type="Proteomes" id="UP000003598"/>
    </source>
</evidence>
<dbReference type="EMBL" id="AFFY01000016">
    <property type="protein sequence ID" value="EHH01116.1"/>
    <property type="molecule type" value="Genomic_DNA"/>
</dbReference>
<keyword evidence="1" id="KW-0687">Ribonucleoprotein</keyword>
<sequence>MLYRHISPLSVSCAENDKKGKCKINKRIKIMEPNRTPKQYLIKFTLATNELKIRFQSDYDYSQEDFIPHLYDEIKHLIQLSHDKAKTDEKETIFASNIKLFMDGKEEAIFTSEKSLQIYPPLK</sequence>
<dbReference type="Proteomes" id="UP000003598">
    <property type="component" value="Unassembled WGS sequence"/>
</dbReference>